<evidence type="ECO:0000313" key="2">
    <source>
        <dbReference type="Proteomes" id="UP000004671"/>
    </source>
</evidence>
<name>H1XT66_CALAY</name>
<accession>H1XT66</accession>
<dbReference type="PaxDb" id="880073-Calab_3027"/>
<reference evidence="1 2" key="1">
    <citation type="submission" date="2011-09" db="EMBL/GenBank/DDBJ databases">
        <title>The permanent draft genome of Caldithrix abyssi DSM 13497.</title>
        <authorList>
            <consortium name="US DOE Joint Genome Institute (JGI-PGF)"/>
            <person name="Lucas S."/>
            <person name="Han J."/>
            <person name="Lapidus A."/>
            <person name="Bruce D."/>
            <person name="Goodwin L."/>
            <person name="Pitluck S."/>
            <person name="Peters L."/>
            <person name="Kyrpides N."/>
            <person name="Mavromatis K."/>
            <person name="Ivanova N."/>
            <person name="Mikhailova N."/>
            <person name="Chertkov O."/>
            <person name="Detter J.C."/>
            <person name="Tapia R."/>
            <person name="Han C."/>
            <person name="Land M."/>
            <person name="Hauser L."/>
            <person name="Markowitz V."/>
            <person name="Cheng J.-F."/>
            <person name="Hugenholtz P."/>
            <person name="Woyke T."/>
            <person name="Wu D."/>
            <person name="Spring S."/>
            <person name="Brambilla E."/>
            <person name="Klenk H.-P."/>
            <person name="Eisen J.A."/>
        </authorList>
    </citation>
    <scope>NUCLEOTIDE SEQUENCE [LARGE SCALE GENOMIC DNA]</scope>
    <source>
        <strain evidence="1 2">DSM 13497</strain>
    </source>
</reference>
<organism evidence="1 2">
    <name type="scientific">Caldithrix abyssi DSM 13497</name>
    <dbReference type="NCBI Taxonomy" id="880073"/>
    <lineage>
        <taxon>Bacteria</taxon>
        <taxon>Pseudomonadati</taxon>
        <taxon>Calditrichota</taxon>
        <taxon>Calditrichia</taxon>
        <taxon>Calditrichales</taxon>
        <taxon>Calditrichaceae</taxon>
        <taxon>Caldithrix</taxon>
    </lineage>
</organism>
<dbReference type="Proteomes" id="UP000004671">
    <property type="component" value="Chromosome"/>
</dbReference>
<gene>
    <name evidence="1" type="ORF">Calab_3027</name>
</gene>
<protein>
    <submittedName>
        <fullName evidence="1">Uncharacterized protein</fullName>
    </submittedName>
</protein>
<sequence>MIILKRCEWFGVMDVGATHSVVGDAINWGGG</sequence>
<keyword evidence="2" id="KW-1185">Reference proteome</keyword>
<proteinExistence type="predicted"/>
<evidence type="ECO:0000313" key="1">
    <source>
        <dbReference type="EMBL" id="EHO42633.1"/>
    </source>
</evidence>
<dbReference type="InParanoid" id="H1XT66"/>
<dbReference type="HOGENOM" id="CLU_3395633_0_0_0"/>
<dbReference type="AlphaFoldDB" id="H1XT66"/>
<dbReference type="EMBL" id="CM001402">
    <property type="protein sequence ID" value="EHO42633.1"/>
    <property type="molecule type" value="Genomic_DNA"/>
</dbReference>